<sequence length="73" mass="7814">MQLAASSVLQTTASISSLPRYIASILLTLLSATVPRRATIPTTSPMKCSPLEHRTKAAVPIFSIILCRVNSFA</sequence>
<proteinExistence type="predicted"/>
<accession>A0A0A9FZ78</accession>
<protein>
    <submittedName>
        <fullName evidence="1">Uncharacterized protein</fullName>
    </submittedName>
</protein>
<dbReference type="EMBL" id="GBRH01179771">
    <property type="protein sequence ID" value="JAE18125.1"/>
    <property type="molecule type" value="Transcribed_RNA"/>
</dbReference>
<organism evidence="1">
    <name type="scientific">Arundo donax</name>
    <name type="common">Giant reed</name>
    <name type="synonym">Donax arundinaceus</name>
    <dbReference type="NCBI Taxonomy" id="35708"/>
    <lineage>
        <taxon>Eukaryota</taxon>
        <taxon>Viridiplantae</taxon>
        <taxon>Streptophyta</taxon>
        <taxon>Embryophyta</taxon>
        <taxon>Tracheophyta</taxon>
        <taxon>Spermatophyta</taxon>
        <taxon>Magnoliopsida</taxon>
        <taxon>Liliopsida</taxon>
        <taxon>Poales</taxon>
        <taxon>Poaceae</taxon>
        <taxon>PACMAD clade</taxon>
        <taxon>Arundinoideae</taxon>
        <taxon>Arundineae</taxon>
        <taxon>Arundo</taxon>
    </lineage>
</organism>
<evidence type="ECO:0000313" key="1">
    <source>
        <dbReference type="EMBL" id="JAE18125.1"/>
    </source>
</evidence>
<reference evidence="1" key="1">
    <citation type="submission" date="2014-09" db="EMBL/GenBank/DDBJ databases">
        <authorList>
            <person name="Magalhaes I.L.F."/>
            <person name="Oliveira U."/>
            <person name="Santos F.R."/>
            <person name="Vidigal T.H.D.A."/>
            <person name="Brescovit A.D."/>
            <person name="Santos A.J."/>
        </authorList>
    </citation>
    <scope>NUCLEOTIDE SEQUENCE</scope>
    <source>
        <tissue evidence="1">Shoot tissue taken approximately 20 cm above the soil surface</tissue>
    </source>
</reference>
<dbReference type="AlphaFoldDB" id="A0A0A9FZ78"/>
<name>A0A0A9FZ78_ARUDO</name>
<reference evidence="1" key="2">
    <citation type="journal article" date="2015" name="Data Brief">
        <title>Shoot transcriptome of the giant reed, Arundo donax.</title>
        <authorList>
            <person name="Barrero R.A."/>
            <person name="Guerrero F.D."/>
            <person name="Moolhuijzen P."/>
            <person name="Goolsby J.A."/>
            <person name="Tidwell J."/>
            <person name="Bellgard S.E."/>
            <person name="Bellgard M.I."/>
        </authorList>
    </citation>
    <scope>NUCLEOTIDE SEQUENCE</scope>
    <source>
        <tissue evidence="1">Shoot tissue taken approximately 20 cm above the soil surface</tissue>
    </source>
</reference>